<dbReference type="GO" id="GO:0006886">
    <property type="term" value="P:intracellular protein transport"/>
    <property type="evidence" value="ECO:0007669"/>
    <property type="project" value="TreeGrafter"/>
</dbReference>
<reference evidence="11 12" key="1">
    <citation type="journal article" date="2015" name="Mol. Biochem. Parasitol.">
        <title>Identification of polymorphic genes for use in assemblage B genotyping assays through comparative genomics of multiple assemblage B Giardia duodenalis isolates.</title>
        <authorList>
            <person name="Wielinga C."/>
            <person name="Thompson R.C."/>
            <person name="Monis P."/>
            <person name="Ryan U."/>
        </authorList>
    </citation>
    <scope>NUCLEOTIDE SEQUENCE [LARGE SCALE GENOMIC DNA]</scope>
    <source>
        <strain evidence="11 12">BAH15c1</strain>
    </source>
</reference>
<dbReference type="GO" id="GO:0000149">
    <property type="term" value="F:SNARE binding"/>
    <property type="evidence" value="ECO:0007669"/>
    <property type="project" value="TreeGrafter"/>
</dbReference>
<dbReference type="InterPro" id="IPR045242">
    <property type="entry name" value="Syntaxin"/>
</dbReference>
<evidence type="ECO:0000256" key="4">
    <source>
        <dbReference type="ARBA" id="ARBA00022692"/>
    </source>
</evidence>
<sequence length="307" mass="34761">MTDFDAPIFDKKRLQTDEFSDGDDPEAAKEQALSRFFNEVKKLDPYFETVSEAIKRLKTSSDHIIKGFMEDNTAEKTSVDARTEGSAALNAISQKLKALNTQIQEEKDKEDAQAKAQNKDTGMYSPELCQKIDVLHQKTKMFHSYSSNFQNSQADTKAAHEQKLKRIIRSVRHDLQDAELDFVIASGDPQALQRLIQAQSDDTYQILSDCMERNRAVQEIQKTAQEIHQLTMDAAMMCEQQSRLIEQIETNVHHAREAVQEGTTYLKKAENTLKKSNKCLCCTIIFSILGLAILILITSGIIRAVKK</sequence>
<evidence type="ECO:0000256" key="5">
    <source>
        <dbReference type="ARBA" id="ARBA00022989"/>
    </source>
</evidence>
<dbReference type="GO" id="GO:0048278">
    <property type="term" value="P:vesicle docking"/>
    <property type="evidence" value="ECO:0007669"/>
    <property type="project" value="TreeGrafter"/>
</dbReference>
<keyword evidence="5 9" id="KW-1133">Transmembrane helix</keyword>
<comment type="similarity">
    <text evidence="2">Belongs to the syntaxin family.</text>
</comment>
<protein>
    <submittedName>
        <fullName evidence="11">Syntaxin 1A/ snare domain</fullName>
    </submittedName>
</protein>
<accession>A0A132NY72</accession>
<dbReference type="Gene3D" id="1.20.58.70">
    <property type="match status" value="1"/>
</dbReference>
<feature type="transmembrane region" description="Helical" evidence="9">
    <location>
        <begin position="284"/>
        <end position="305"/>
    </location>
</feature>
<comment type="subcellular location">
    <subcellularLocation>
        <location evidence="1">Membrane</location>
        <topology evidence="1">Single-pass type IV membrane protein</topology>
    </subcellularLocation>
</comment>
<dbReference type="CDD" id="cd15848">
    <property type="entry name" value="SNARE_syntaxin1-like"/>
    <property type="match status" value="1"/>
</dbReference>
<dbReference type="GO" id="GO:0005484">
    <property type="term" value="F:SNAP receptor activity"/>
    <property type="evidence" value="ECO:0007669"/>
    <property type="project" value="TreeGrafter"/>
</dbReference>
<dbReference type="SMART" id="SM00397">
    <property type="entry name" value="t_SNARE"/>
    <property type="match status" value="1"/>
</dbReference>
<dbReference type="Proteomes" id="UP000070089">
    <property type="component" value="Unassembled WGS sequence"/>
</dbReference>
<evidence type="ECO:0000256" key="1">
    <source>
        <dbReference type="ARBA" id="ARBA00004211"/>
    </source>
</evidence>
<evidence type="ECO:0000313" key="12">
    <source>
        <dbReference type="Proteomes" id="UP000070089"/>
    </source>
</evidence>
<keyword evidence="6 8" id="KW-0175">Coiled coil</keyword>
<keyword evidence="3" id="KW-0813">Transport</keyword>
<evidence type="ECO:0000256" key="8">
    <source>
        <dbReference type="SAM" id="Coils"/>
    </source>
</evidence>
<evidence type="ECO:0000256" key="9">
    <source>
        <dbReference type="SAM" id="Phobius"/>
    </source>
</evidence>
<evidence type="ECO:0000256" key="3">
    <source>
        <dbReference type="ARBA" id="ARBA00022448"/>
    </source>
</evidence>
<gene>
    <name evidence="11" type="ORF">QR46_1306</name>
</gene>
<dbReference type="AlphaFoldDB" id="A0A132NY72"/>
<dbReference type="InterPro" id="IPR010989">
    <property type="entry name" value="SNARE"/>
</dbReference>
<feature type="coiled-coil region" evidence="8">
    <location>
        <begin position="89"/>
        <end position="120"/>
    </location>
</feature>
<organism evidence="11 12">
    <name type="scientific">Giardia duodenalis assemblage B</name>
    <dbReference type="NCBI Taxonomy" id="1394984"/>
    <lineage>
        <taxon>Eukaryota</taxon>
        <taxon>Metamonada</taxon>
        <taxon>Diplomonadida</taxon>
        <taxon>Hexamitidae</taxon>
        <taxon>Giardiinae</taxon>
        <taxon>Giardia</taxon>
    </lineage>
</organism>
<evidence type="ECO:0000256" key="6">
    <source>
        <dbReference type="ARBA" id="ARBA00023054"/>
    </source>
</evidence>
<evidence type="ECO:0000259" key="10">
    <source>
        <dbReference type="PROSITE" id="PS50192"/>
    </source>
</evidence>
<proteinExistence type="inferred from homology"/>
<feature type="coiled-coil region" evidence="8">
    <location>
        <begin position="213"/>
        <end position="258"/>
    </location>
</feature>
<dbReference type="EMBL" id="JXTI01000026">
    <property type="protein sequence ID" value="KWX14642.1"/>
    <property type="molecule type" value="Genomic_DNA"/>
</dbReference>
<feature type="domain" description="T-SNARE coiled-coil homology" evidence="10">
    <location>
        <begin position="207"/>
        <end position="269"/>
    </location>
</feature>
<dbReference type="VEuPathDB" id="GiardiaDB:QR46_1306"/>
<evidence type="ECO:0000313" key="11">
    <source>
        <dbReference type="EMBL" id="KWX14642.1"/>
    </source>
</evidence>
<keyword evidence="4 9" id="KW-0812">Transmembrane</keyword>
<evidence type="ECO:0000256" key="2">
    <source>
        <dbReference type="ARBA" id="ARBA00009063"/>
    </source>
</evidence>
<dbReference type="GO" id="GO:0031201">
    <property type="term" value="C:SNARE complex"/>
    <property type="evidence" value="ECO:0007669"/>
    <property type="project" value="TreeGrafter"/>
</dbReference>
<evidence type="ECO:0000256" key="7">
    <source>
        <dbReference type="ARBA" id="ARBA00023136"/>
    </source>
</evidence>
<dbReference type="Pfam" id="PF05739">
    <property type="entry name" value="SNARE"/>
    <property type="match status" value="1"/>
</dbReference>
<dbReference type="GO" id="GO:0006906">
    <property type="term" value="P:vesicle fusion"/>
    <property type="evidence" value="ECO:0007669"/>
    <property type="project" value="TreeGrafter"/>
</dbReference>
<keyword evidence="7 9" id="KW-0472">Membrane</keyword>
<dbReference type="GO" id="GO:0006888">
    <property type="term" value="P:endoplasmic reticulum to Golgi vesicle-mediated transport"/>
    <property type="evidence" value="ECO:0007669"/>
    <property type="project" value="TreeGrafter"/>
</dbReference>
<dbReference type="PANTHER" id="PTHR19957:SF3">
    <property type="entry name" value="SYNTAXIN-5"/>
    <property type="match status" value="1"/>
</dbReference>
<dbReference type="OrthoDB" id="10255013at2759"/>
<name>A0A132NY72_GIAIN</name>
<dbReference type="InterPro" id="IPR000727">
    <property type="entry name" value="T_SNARE_dom"/>
</dbReference>
<dbReference type="SUPFAM" id="SSF47661">
    <property type="entry name" value="t-snare proteins"/>
    <property type="match status" value="1"/>
</dbReference>
<dbReference type="PROSITE" id="PS50192">
    <property type="entry name" value="T_SNARE"/>
    <property type="match status" value="1"/>
</dbReference>
<dbReference type="PANTHER" id="PTHR19957">
    <property type="entry name" value="SYNTAXIN"/>
    <property type="match status" value="1"/>
</dbReference>
<comment type="caution">
    <text evidence="11">The sequence shown here is derived from an EMBL/GenBank/DDBJ whole genome shotgun (WGS) entry which is preliminary data.</text>
</comment>
<dbReference type="GO" id="GO:0000139">
    <property type="term" value="C:Golgi membrane"/>
    <property type="evidence" value="ECO:0007669"/>
    <property type="project" value="TreeGrafter"/>
</dbReference>